<dbReference type="STRING" id="407821.A0A087UD06"/>
<evidence type="ECO:0000256" key="3">
    <source>
        <dbReference type="ARBA" id="ARBA00022525"/>
    </source>
</evidence>
<protein>
    <submittedName>
        <fullName evidence="7">Gamma-interferon-inducible lysosomal thiol reductase</fullName>
    </submittedName>
</protein>
<dbReference type="PANTHER" id="PTHR13234">
    <property type="entry name" value="GAMMA-INTERFERON INDUCIBLE LYSOSOMAL THIOL REDUCTASE GILT"/>
    <property type="match status" value="1"/>
</dbReference>
<proteinExistence type="inferred from homology"/>
<comment type="similarity">
    <text evidence="2">Belongs to the GILT family.</text>
</comment>
<evidence type="ECO:0000256" key="1">
    <source>
        <dbReference type="ARBA" id="ARBA00004613"/>
    </source>
</evidence>
<organism evidence="7 8">
    <name type="scientific">Stegodyphus mimosarum</name>
    <name type="common">African social velvet spider</name>
    <dbReference type="NCBI Taxonomy" id="407821"/>
    <lineage>
        <taxon>Eukaryota</taxon>
        <taxon>Metazoa</taxon>
        <taxon>Ecdysozoa</taxon>
        <taxon>Arthropoda</taxon>
        <taxon>Chelicerata</taxon>
        <taxon>Arachnida</taxon>
        <taxon>Araneae</taxon>
        <taxon>Araneomorphae</taxon>
        <taxon>Entelegynae</taxon>
        <taxon>Eresoidea</taxon>
        <taxon>Eresidae</taxon>
        <taxon>Stegodyphus</taxon>
    </lineage>
</organism>
<dbReference type="OrthoDB" id="958254at2759"/>
<keyword evidence="4 6" id="KW-0732">Signal</keyword>
<dbReference type="Pfam" id="PF03227">
    <property type="entry name" value="GILT"/>
    <property type="match status" value="1"/>
</dbReference>
<comment type="subcellular location">
    <subcellularLocation>
        <location evidence="1">Secreted</location>
    </subcellularLocation>
</comment>
<sequence>MALGKICFLLTIACILTLIAENTEARAARPVNVTVYYESLCPDSGRFFAEQLQPTYEVIPSYMKVELVPYGNARYKFQGGKYVFTCQHA</sequence>
<evidence type="ECO:0000256" key="5">
    <source>
        <dbReference type="ARBA" id="ARBA00023180"/>
    </source>
</evidence>
<keyword evidence="8" id="KW-1185">Reference proteome</keyword>
<feature type="non-terminal residue" evidence="7">
    <location>
        <position position="89"/>
    </location>
</feature>
<keyword evidence="3" id="KW-0964">Secreted</keyword>
<evidence type="ECO:0000313" key="8">
    <source>
        <dbReference type="Proteomes" id="UP000054359"/>
    </source>
</evidence>
<reference evidence="7 8" key="1">
    <citation type="submission" date="2013-11" db="EMBL/GenBank/DDBJ databases">
        <title>Genome sequencing of Stegodyphus mimosarum.</title>
        <authorList>
            <person name="Bechsgaard J."/>
        </authorList>
    </citation>
    <scope>NUCLEOTIDE SEQUENCE [LARGE SCALE GENOMIC DNA]</scope>
</reference>
<feature type="signal peptide" evidence="6">
    <location>
        <begin position="1"/>
        <end position="27"/>
    </location>
</feature>
<dbReference type="EMBL" id="KK119274">
    <property type="protein sequence ID" value="KFM75245.1"/>
    <property type="molecule type" value="Genomic_DNA"/>
</dbReference>
<accession>A0A087UD06</accession>
<dbReference type="InterPro" id="IPR004911">
    <property type="entry name" value="Interferon-induced_GILT"/>
</dbReference>
<dbReference type="AlphaFoldDB" id="A0A087UD06"/>
<name>A0A087UD06_STEMI</name>
<evidence type="ECO:0000256" key="4">
    <source>
        <dbReference type="ARBA" id="ARBA00022729"/>
    </source>
</evidence>
<evidence type="ECO:0000256" key="2">
    <source>
        <dbReference type="ARBA" id="ARBA00005679"/>
    </source>
</evidence>
<feature type="chain" id="PRO_5001830407" evidence="6">
    <location>
        <begin position="28"/>
        <end position="89"/>
    </location>
</feature>
<dbReference type="GO" id="GO:0005576">
    <property type="term" value="C:extracellular region"/>
    <property type="evidence" value="ECO:0007669"/>
    <property type="project" value="UniProtKB-SubCell"/>
</dbReference>
<evidence type="ECO:0000256" key="6">
    <source>
        <dbReference type="SAM" id="SignalP"/>
    </source>
</evidence>
<keyword evidence="5" id="KW-0325">Glycoprotein</keyword>
<dbReference type="Proteomes" id="UP000054359">
    <property type="component" value="Unassembled WGS sequence"/>
</dbReference>
<dbReference type="GO" id="GO:0016671">
    <property type="term" value="F:oxidoreductase activity, acting on a sulfur group of donors, disulfide as acceptor"/>
    <property type="evidence" value="ECO:0007669"/>
    <property type="project" value="InterPro"/>
</dbReference>
<dbReference type="PANTHER" id="PTHR13234:SF8">
    <property type="entry name" value="GAMMA-INTERFERON-INDUCIBLE LYSOSOMAL THIOL REDUCTASE"/>
    <property type="match status" value="1"/>
</dbReference>
<evidence type="ECO:0000313" key="7">
    <source>
        <dbReference type="EMBL" id="KFM75245.1"/>
    </source>
</evidence>
<gene>
    <name evidence="7" type="ORF">X975_04987</name>
</gene>